<dbReference type="Proteomes" id="UP000316304">
    <property type="component" value="Unassembled WGS sequence"/>
</dbReference>
<comment type="caution">
    <text evidence="2">The sequence shown here is derived from an EMBL/GenBank/DDBJ whole genome shotgun (WGS) entry which is preliminary data.</text>
</comment>
<evidence type="ECO:0000313" key="2">
    <source>
        <dbReference type="EMBL" id="TWU24993.1"/>
    </source>
</evidence>
<evidence type="ECO:0000256" key="1">
    <source>
        <dbReference type="SAM" id="MobiDB-lite"/>
    </source>
</evidence>
<organism evidence="2 3">
    <name type="scientific">Novipirellula galeiformis</name>
    <dbReference type="NCBI Taxonomy" id="2528004"/>
    <lineage>
        <taxon>Bacteria</taxon>
        <taxon>Pseudomonadati</taxon>
        <taxon>Planctomycetota</taxon>
        <taxon>Planctomycetia</taxon>
        <taxon>Pirellulales</taxon>
        <taxon>Pirellulaceae</taxon>
        <taxon>Novipirellula</taxon>
    </lineage>
</organism>
<keyword evidence="3" id="KW-1185">Reference proteome</keyword>
<dbReference type="AlphaFoldDB" id="A0A5C6CJH0"/>
<evidence type="ECO:0000313" key="3">
    <source>
        <dbReference type="Proteomes" id="UP000316304"/>
    </source>
</evidence>
<dbReference type="EMBL" id="SJPT01000002">
    <property type="protein sequence ID" value="TWU24993.1"/>
    <property type="molecule type" value="Genomic_DNA"/>
</dbReference>
<proteinExistence type="predicted"/>
<reference evidence="2 3" key="1">
    <citation type="submission" date="2019-02" db="EMBL/GenBank/DDBJ databases">
        <title>Deep-cultivation of Planctomycetes and their phenomic and genomic characterization uncovers novel biology.</title>
        <authorList>
            <person name="Wiegand S."/>
            <person name="Jogler M."/>
            <person name="Boedeker C."/>
            <person name="Pinto D."/>
            <person name="Vollmers J."/>
            <person name="Rivas-Marin E."/>
            <person name="Kohn T."/>
            <person name="Peeters S.H."/>
            <person name="Heuer A."/>
            <person name="Rast P."/>
            <person name="Oberbeckmann S."/>
            <person name="Bunk B."/>
            <person name="Jeske O."/>
            <person name="Meyerdierks A."/>
            <person name="Storesund J.E."/>
            <person name="Kallscheuer N."/>
            <person name="Luecker S."/>
            <person name="Lage O.M."/>
            <person name="Pohl T."/>
            <person name="Merkel B.J."/>
            <person name="Hornburger P."/>
            <person name="Mueller R.-W."/>
            <person name="Bruemmer F."/>
            <person name="Labrenz M."/>
            <person name="Spormann A.M."/>
            <person name="Op Den Camp H."/>
            <person name="Overmann J."/>
            <person name="Amann R."/>
            <person name="Jetten M.S.M."/>
            <person name="Mascher T."/>
            <person name="Medema M.H."/>
            <person name="Devos D.P."/>
            <person name="Kaster A.-K."/>
            <person name="Ovreas L."/>
            <person name="Rohde M."/>
            <person name="Galperin M.Y."/>
            <person name="Jogler C."/>
        </authorList>
    </citation>
    <scope>NUCLEOTIDE SEQUENCE [LARGE SCALE GENOMIC DNA]</scope>
    <source>
        <strain evidence="2 3">Pla52o</strain>
    </source>
</reference>
<feature type="region of interest" description="Disordered" evidence="1">
    <location>
        <begin position="1"/>
        <end position="26"/>
    </location>
</feature>
<sequence length="111" mass="12331">MPSDDTRWRPRPIPLSPKRRPLPVGGASVRRLLGGRFALGGEEGALRRKSLKRGVMDGKDAIRNRWPELGSEYNLHPPATKIPRDCGLDDNESYDDGIVNRFATANSPRPS</sequence>
<accession>A0A5C6CJH0</accession>
<protein>
    <submittedName>
        <fullName evidence="2">Uncharacterized protein</fullName>
    </submittedName>
</protein>
<gene>
    <name evidence="2" type="ORF">Pla52o_12900</name>
</gene>
<name>A0A5C6CJH0_9BACT</name>